<organism evidence="6 7">
    <name type="scientific">Ceratodon purpureus</name>
    <name type="common">Fire moss</name>
    <name type="synonym">Dicranum purpureum</name>
    <dbReference type="NCBI Taxonomy" id="3225"/>
    <lineage>
        <taxon>Eukaryota</taxon>
        <taxon>Viridiplantae</taxon>
        <taxon>Streptophyta</taxon>
        <taxon>Embryophyta</taxon>
        <taxon>Bryophyta</taxon>
        <taxon>Bryophytina</taxon>
        <taxon>Bryopsida</taxon>
        <taxon>Dicranidae</taxon>
        <taxon>Pseudoditrichales</taxon>
        <taxon>Ditrichaceae</taxon>
        <taxon>Ceratodon</taxon>
    </lineage>
</organism>
<feature type="region of interest" description="Disordered" evidence="4">
    <location>
        <begin position="22"/>
        <end position="49"/>
    </location>
</feature>
<gene>
    <name evidence="6" type="ORF">KC19_3G212200</name>
</gene>
<dbReference type="Gene3D" id="3.30.420.10">
    <property type="entry name" value="Ribonuclease H-like superfamily/Ribonuclease H"/>
    <property type="match status" value="1"/>
</dbReference>
<dbReference type="EMBL" id="CM026423">
    <property type="protein sequence ID" value="KAG0584467.1"/>
    <property type="molecule type" value="Genomic_DNA"/>
</dbReference>
<keyword evidence="3" id="KW-0269">Exonuclease</keyword>
<reference evidence="6" key="1">
    <citation type="submission" date="2020-06" db="EMBL/GenBank/DDBJ databases">
        <title>WGS assembly of Ceratodon purpureus strain R40.</title>
        <authorList>
            <person name="Carey S.B."/>
            <person name="Jenkins J."/>
            <person name="Shu S."/>
            <person name="Lovell J.T."/>
            <person name="Sreedasyam A."/>
            <person name="Maumus F."/>
            <person name="Tiley G.P."/>
            <person name="Fernandez-Pozo N."/>
            <person name="Barry K."/>
            <person name="Chen C."/>
            <person name="Wang M."/>
            <person name="Lipzen A."/>
            <person name="Daum C."/>
            <person name="Saski C.A."/>
            <person name="Payton A.C."/>
            <person name="Mcbreen J.C."/>
            <person name="Conrad R.E."/>
            <person name="Kollar L.M."/>
            <person name="Olsson S."/>
            <person name="Huttunen S."/>
            <person name="Landis J.B."/>
            <person name="Wickett N.J."/>
            <person name="Johnson M.G."/>
            <person name="Rensing S.A."/>
            <person name="Grimwood J."/>
            <person name="Schmutz J."/>
            <person name="Mcdaniel S.F."/>
        </authorList>
    </citation>
    <scope>NUCLEOTIDE SEQUENCE</scope>
    <source>
        <strain evidence="6">R40</strain>
    </source>
</reference>
<proteinExistence type="predicted"/>
<keyword evidence="1" id="KW-0540">Nuclease</keyword>
<dbReference type="PANTHER" id="PTHR23044:SF61">
    <property type="entry name" value="3'-5' EXORIBONUCLEASE 1-RELATED"/>
    <property type="match status" value="1"/>
</dbReference>
<dbReference type="Pfam" id="PF00929">
    <property type="entry name" value="RNase_T"/>
    <property type="match status" value="1"/>
</dbReference>
<comment type="caution">
    <text evidence="6">The sequence shown here is derived from an EMBL/GenBank/DDBJ whole genome shotgun (WGS) entry which is preliminary data.</text>
</comment>
<evidence type="ECO:0000259" key="5">
    <source>
        <dbReference type="SMART" id="SM00479"/>
    </source>
</evidence>
<sequence>MDDSQRERMERNRETAILRLRARELGNGVGDGGGKRSISEGSELGLQGDSDVGRSEVVFVSCDANSGDALKGTSAACSDEASDDVGVGDVPRLPRVSKRPEMSSKYTQSILSSSLGIAKSCQDFDYLVAIDFEATCDNSVTLCPQEIVEFPAILVNLETRQIDSVFHTFVKPVYHPKLTEFCKRFLGIKQEQVDNGVLLGKALQMHDAWLEENNVKHKRFVVATWSDWDCRTMLESECLYKGLQKPLYFNRWINLKIPHRQIYGNVKANFKQSVELMGRKFEGRPHSGLDDAKNTAYLALELIRRGIRLRVTGWIKGHALDGATKVALPWSKKRKNPALTSK</sequence>
<dbReference type="InterPro" id="IPR047201">
    <property type="entry name" value="ERI-1_3'hExo-like"/>
</dbReference>
<dbReference type="SUPFAM" id="SSF53098">
    <property type="entry name" value="Ribonuclease H-like"/>
    <property type="match status" value="1"/>
</dbReference>
<protein>
    <recommendedName>
        <fullName evidence="5">Exonuclease domain-containing protein</fullName>
    </recommendedName>
</protein>
<accession>A0A8T0IN91</accession>
<dbReference type="SMART" id="SM00479">
    <property type="entry name" value="EXOIII"/>
    <property type="match status" value="1"/>
</dbReference>
<dbReference type="PANTHER" id="PTHR23044">
    <property type="entry name" value="3'-5' EXONUCLEASE ERI1-RELATED"/>
    <property type="match status" value="1"/>
</dbReference>
<keyword evidence="2" id="KW-0378">Hydrolase</keyword>
<dbReference type="InterPro" id="IPR013520">
    <property type="entry name" value="Ribonucl_H"/>
</dbReference>
<evidence type="ECO:0000256" key="1">
    <source>
        <dbReference type="ARBA" id="ARBA00022722"/>
    </source>
</evidence>
<dbReference type="InterPro" id="IPR051274">
    <property type="entry name" value="3-5_Exoribonuclease"/>
</dbReference>
<dbReference type="AlphaFoldDB" id="A0A8T0IN91"/>
<evidence type="ECO:0000313" key="7">
    <source>
        <dbReference type="Proteomes" id="UP000822688"/>
    </source>
</evidence>
<evidence type="ECO:0000313" key="6">
    <source>
        <dbReference type="EMBL" id="KAG0584467.1"/>
    </source>
</evidence>
<evidence type="ECO:0000256" key="2">
    <source>
        <dbReference type="ARBA" id="ARBA00022801"/>
    </source>
</evidence>
<keyword evidence="7" id="KW-1185">Reference proteome</keyword>
<dbReference type="InterPro" id="IPR036397">
    <property type="entry name" value="RNaseH_sf"/>
</dbReference>
<dbReference type="Proteomes" id="UP000822688">
    <property type="component" value="Chromosome 3"/>
</dbReference>
<dbReference type="GO" id="GO:0000175">
    <property type="term" value="F:3'-5'-RNA exonuclease activity"/>
    <property type="evidence" value="ECO:0007669"/>
    <property type="project" value="InterPro"/>
</dbReference>
<dbReference type="InterPro" id="IPR012337">
    <property type="entry name" value="RNaseH-like_sf"/>
</dbReference>
<evidence type="ECO:0000256" key="3">
    <source>
        <dbReference type="ARBA" id="ARBA00022839"/>
    </source>
</evidence>
<name>A0A8T0IN91_CERPU</name>
<feature type="domain" description="Exonuclease" evidence="5">
    <location>
        <begin position="126"/>
        <end position="308"/>
    </location>
</feature>
<dbReference type="CDD" id="cd06133">
    <property type="entry name" value="ERI-1_3'hExo_like"/>
    <property type="match status" value="1"/>
</dbReference>
<evidence type="ECO:0000256" key="4">
    <source>
        <dbReference type="SAM" id="MobiDB-lite"/>
    </source>
</evidence>
<dbReference type="GO" id="GO:0003676">
    <property type="term" value="F:nucleic acid binding"/>
    <property type="evidence" value="ECO:0007669"/>
    <property type="project" value="InterPro"/>
</dbReference>